<dbReference type="PROSITE" id="PS51186">
    <property type="entry name" value="GNAT"/>
    <property type="match status" value="1"/>
</dbReference>
<dbReference type="RefSeq" id="WP_239265843.1">
    <property type="nucleotide sequence ID" value="NZ_JAKRCV010000064.1"/>
</dbReference>
<keyword evidence="3" id="KW-1185">Reference proteome</keyword>
<accession>A0ABS9Q5S2</accession>
<evidence type="ECO:0000313" key="3">
    <source>
        <dbReference type="Proteomes" id="UP001521931"/>
    </source>
</evidence>
<feature type="domain" description="N-acetyltransferase" evidence="1">
    <location>
        <begin position="1"/>
        <end position="72"/>
    </location>
</feature>
<evidence type="ECO:0000313" key="2">
    <source>
        <dbReference type="EMBL" id="MCG7323213.1"/>
    </source>
</evidence>
<evidence type="ECO:0000259" key="1">
    <source>
        <dbReference type="PROSITE" id="PS51186"/>
    </source>
</evidence>
<name>A0ABS9Q5S2_9MICO</name>
<reference evidence="2 3" key="1">
    <citation type="submission" date="2022-02" db="EMBL/GenBank/DDBJ databases">
        <title>Uncovering new skin microbiome diversity through culturing and metagenomics.</title>
        <authorList>
            <person name="Conlan S."/>
            <person name="Deming C."/>
            <person name="Nisc Comparative Sequencing Program N."/>
            <person name="Segre J.A."/>
        </authorList>
    </citation>
    <scope>NUCLEOTIDE SEQUENCE [LARGE SCALE GENOMIC DNA]</scope>
    <source>
        <strain evidence="2 3">ACRQZ</strain>
    </source>
</reference>
<organism evidence="2 3">
    <name type="scientific">Arsenicicoccus bolidensis</name>
    <dbReference type="NCBI Taxonomy" id="229480"/>
    <lineage>
        <taxon>Bacteria</taxon>
        <taxon>Bacillati</taxon>
        <taxon>Actinomycetota</taxon>
        <taxon>Actinomycetes</taxon>
        <taxon>Micrococcales</taxon>
        <taxon>Intrasporangiaceae</taxon>
        <taxon>Arsenicicoccus</taxon>
    </lineage>
</organism>
<sequence>AWGRGIAPALLGAVDEQGRTGGWTRLELLVIDANDRAKRAYERAGWRPTDETVLDADSGRIEWRFVRSITLRRSTDA</sequence>
<proteinExistence type="predicted"/>
<dbReference type="SUPFAM" id="SSF55729">
    <property type="entry name" value="Acyl-CoA N-acyltransferases (Nat)"/>
    <property type="match status" value="1"/>
</dbReference>
<comment type="caution">
    <text evidence="2">The sequence shown here is derived from an EMBL/GenBank/DDBJ whole genome shotgun (WGS) entry which is preliminary data.</text>
</comment>
<feature type="non-terminal residue" evidence="2">
    <location>
        <position position="1"/>
    </location>
</feature>
<dbReference type="InterPro" id="IPR016181">
    <property type="entry name" value="Acyl_CoA_acyltransferase"/>
</dbReference>
<dbReference type="Pfam" id="PF00583">
    <property type="entry name" value="Acetyltransf_1"/>
    <property type="match status" value="1"/>
</dbReference>
<dbReference type="EMBL" id="JAKRCV010000064">
    <property type="protein sequence ID" value="MCG7323213.1"/>
    <property type="molecule type" value="Genomic_DNA"/>
</dbReference>
<dbReference type="InterPro" id="IPR000182">
    <property type="entry name" value="GNAT_dom"/>
</dbReference>
<dbReference type="Gene3D" id="3.40.630.30">
    <property type="match status" value="1"/>
</dbReference>
<dbReference type="Proteomes" id="UP001521931">
    <property type="component" value="Unassembled WGS sequence"/>
</dbReference>
<gene>
    <name evidence="2" type="ORF">MHL29_15125</name>
</gene>
<protein>
    <submittedName>
        <fullName evidence="2">GNAT family N-acetyltransferase</fullName>
    </submittedName>
</protein>